<dbReference type="Proteomes" id="UP000510886">
    <property type="component" value="Chromosome"/>
</dbReference>
<keyword evidence="5" id="KW-0653">Protein transport</keyword>
<accession>A0A7H9ELF2</accession>
<dbReference type="InterPro" id="IPR039424">
    <property type="entry name" value="SBP_5"/>
</dbReference>
<evidence type="ECO:0000256" key="6">
    <source>
        <dbReference type="SAM" id="SignalP"/>
    </source>
</evidence>
<evidence type="ECO:0000256" key="3">
    <source>
        <dbReference type="ARBA" id="ARBA00022448"/>
    </source>
</evidence>
<comment type="similarity">
    <text evidence="2">Belongs to the bacterial solute-binding protein 5 family.</text>
</comment>
<protein>
    <submittedName>
        <fullName evidence="8">Peptide ABC transporter substrate-binding protein</fullName>
    </submittedName>
</protein>
<dbReference type="Gene3D" id="3.90.76.10">
    <property type="entry name" value="Dipeptide-binding Protein, Domain 1"/>
    <property type="match status" value="1"/>
</dbReference>
<evidence type="ECO:0000256" key="5">
    <source>
        <dbReference type="ARBA" id="ARBA00022856"/>
    </source>
</evidence>
<dbReference type="Gene3D" id="3.40.190.10">
    <property type="entry name" value="Periplasmic binding protein-like II"/>
    <property type="match status" value="1"/>
</dbReference>
<keyword evidence="5" id="KW-0571">Peptide transport</keyword>
<dbReference type="EMBL" id="CP047418">
    <property type="protein sequence ID" value="QLL78524.1"/>
    <property type="molecule type" value="Genomic_DNA"/>
</dbReference>
<reference evidence="8 9" key="1">
    <citation type="submission" date="2020-01" db="EMBL/GenBank/DDBJ databases">
        <title>Complete and circular genome sequences of six lactobacillus isolates from horses.</title>
        <authorList>
            <person name="Hassan H.M."/>
        </authorList>
    </citation>
    <scope>NUCLEOTIDE SEQUENCE [LARGE SCALE GENOMIC DNA]</scope>
    <source>
        <strain evidence="8 9">1A</strain>
    </source>
</reference>
<evidence type="ECO:0000259" key="7">
    <source>
        <dbReference type="Pfam" id="PF00496"/>
    </source>
</evidence>
<organism evidence="8 9">
    <name type="scientific">Ligilactobacillus saerimneri</name>
    <dbReference type="NCBI Taxonomy" id="228229"/>
    <lineage>
        <taxon>Bacteria</taxon>
        <taxon>Bacillati</taxon>
        <taxon>Bacillota</taxon>
        <taxon>Bacilli</taxon>
        <taxon>Lactobacillales</taxon>
        <taxon>Lactobacillaceae</taxon>
        <taxon>Ligilactobacillus</taxon>
    </lineage>
</organism>
<evidence type="ECO:0000313" key="8">
    <source>
        <dbReference type="EMBL" id="QLL78524.1"/>
    </source>
</evidence>
<dbReference type="SUPFAM" id="SSF53850">
    <property type="entry name" value="Periplasmic binding protein-like II"/>
    <property type="match status" value="1"/>
</dbReference>
<dbReference type="PIRSF" id="PIRSF002741">
    <property type="entry name" value="MppA"/>
    <property type="match status" value="1"/>
</dbReference>
<dbReference type="Gene3D" id="3.10.105.10">
    <property type="entry name" value="Dipeptide-binding Protein, Domain 3"/>
    <property type="match status" value="1"/>
</dbReference>
<dbReference type="FunFam" id="3.10.105.10:FF:000001">
    <property type="entry name" value="Oligopeptide ABC transporter, oligopeptide-binding protein"/>
    <property type="match status" value="1"/>
</dbReference>
<sequence length="542" mass="60182">MKLKKVAAAGSVVFLSALALAACGNKSADSSKQVFNFSETGELPGMDLSKATDTISFTNLANTMEGLYRIGKDSKIEPGVAKKTEVSNGGKTYTFYLRKSKWSNGDPVTAKDFVYSWRRTLDPKTASQYSYLFDGVQNANDIIEGKKAPDTLGIKAEGDYKLVVNLEKPIPYFKLLMGFPVFFPQNQKAVDKFGSKYATASDKLYYNGPFKLTGWTGSNLSWKLQKNNSYWDKKNVHLDSVNYQVNKSGNTRYNKYKQGSVDYITLETDQAKNLKNNADYHLMKESTLAYLEFNEQASNPTVKKALSNKKIRQALSMAINRDQYVKTSAFGSQAAPGIVPDGLAVRNGKDFNSNIKGTGVTSDAKEAKKLWKEGLAEIGEKKLTLNLLGDDTDAAKKSGDFMQSNWETTLPGLKVNVQNVPFKTRLARASSGDFDVVLTLWGDDFADPISTLDLFTSDNSHNDGKWKNSEYDSLIKASKTTDANDPAKRWDDLQKAQKILLEDQAVAPIYQRRTPYLVKSKVKGLIINSVGVTYNFKNVQIK</sequence>
<gene>
    <name evidence="8" type="ORF">GTO87_07985</name>
</gene>
<evidence type="ECO:0000313" key="9">
    <source>
        <dbReference type="Proteomes" id="UP000510886"/>
    </source>
</evidence>
<dbReference type="GO" id="GO:0030288">
    <property type="term" value="C:outer membrane-bounded periplasmic space"/>
    <property type="evidence" value="ECO:0007669"/>
    <property type="project" value="UniProtKB-ARBA"/>
</dbReference>
<dbReference type="GO" id="GO:0043190">
    <property type="term" value="C:ATP-binding cassette (ABC) transporter complex"/>
    <property type="evidence" value="ECO:0007669"/>
    <property type="project" value="InterPro"/>
</dbReference>
<evidence type="ECO:0000256" key="2">
    <source>
        <dbReference type="ARBA" id="ARBA00005695"/>
    </source>
</evidence>
<keyword evidence="4 6" id="KW-0732">Signal</keyword>
<name>A0A7H9ELF2_9LACO</name>
<dbReference type="GO" id="GO:1904680">
    <property type="term" value="F:peptide transmembrane transporter activity"/>
    <property type="evidence" value="ECO:0007669"/>
    <property type="project" value="TreeGrafter"/>
</dbReference>
<evidence type="ECO:0000256" key="1">
    <source>
        <dbReference type="ARBA" id="ARBA00004196"/>
    </source>
</evidence>
<feature type="signal peptide" evidence="6">
    <location>
        <begin position="1"/>
        <end position="21"/>
    </location>
</feature>
<dbReference type="GO" id="GO:0015833">
    <property type="term" value="P:peptide transport"/>
    <property type="evidence" value="ECO:0007669"/>
    <property type="project" value="UniProtKB-KW"/>
</dbReference>
<dbReference type="AlphaFoldDB" id="A0A7H9ELF2"/>
<dbReference type="FunFam" id="3.90.76.10:FF:000001">
    <property type="entry name" value="Oligopeptide ABC transporter substrate-binding protein"/>
    <property type="match status" value="1"/>
</dbReference>
<dbReference type="InterPro" id="IPR000914">
    <property type="entry name" value="SBP_5_dom"/>
</dbReference>
<keyword evidence="3" id="KW-0813">Transport</keyword>
<feature type="chain" id="PRO_5039543632" evidence="6">
    <location>
        <begin position="22"/>
        <end position="542"/>
    </location>
</feature>
<dbReference type="PANTHER" id="PTHR30290">
    <property type="entry name" value="PERIPLASMIC BINDING COMPONENT OF ABC TRANSPORTER"/>
    <property type="match status" value="1"/>
</dbReference>
<dbReference type="PANTHER" id="PTHR30290:SF10">
    <property type="entry name" value="PERIPLASMIC OLIGOPEPTIDE-BINDING PROTEIN-RELATED"/>
    <property type="match status" value="1"/>
</dbReference>
<dbReference type="RefSeq" id="WP_180848705.1">
    <property type="nucleotide sequence ID" value="NZ_CP047418.1"/>
</dbReference>
<evidence type="ECO:0000256" key="4">
    <source>
        <dbReference type="ARBA" id="ARBA00022729"/>
    </source>
</evidence>
<comment type="subcellular location">
    <subcellularLocation>
        <location evidence="1">Cell envelope</location>
    </subcellularLocation>
</comment>
<dbReference type="KEGG" id="lsw:GTO87_07985"/>
<feature type="domain" description="Solute-binding protein family 5" evidence="7">
    <location>
        <begin position="75"/>
        <end position="460"/>
    </location>
</feature>
<dbReference type="CDD" id="cd08504">
    <property type="entry name" value="PBP2_OppA"/>
    <property type="match status" value="1"/>
</dbReference>
<proteinExistence type="inferred from homology"/>
<dbReference type="Pfam" id="PF00496">
    <property type="entry name" value="SBP_bac_5"/>
    <property type="match status" value="1"/>
</dbReference>
<dbReference type="PROSITE" id="PS51257">
    <property type="entry name" value="PROKAR_LIPOPROTEIN"/>
    <property type="match status" value="1"/>
</dbReference>
<dbReference type="InterPro" id="IPR030678">
    <property type="entry name" value="Peptide/Ni-bd"/>
</dbReference>